<evidence type="ECO:0000256" key="14">
    <source>
        <dbReference type="RuleBase" id="RU368064"/>
    </source>
</evidence>
<comment type="subcellular location">
    <subcellularLocation>
        <location evidence="1 14">Nucleus</location>
    </subcellularLocation>
</comment>
<feature type="compositionally biased region" description="Polar residues" evidence="15">
    <location>
        <begin position="775"/>
        <end position="785"/>
    </location>
</feature>
<name>A0A8H4QZH0_9AGAR</name>
<dbReference type="InterPro" id="IPR041024">
    <property type="entry name" value="Mcm6_C"/>
</dbReference>
<protein>
    <recommendedName>
        <fullName evidence="12 14">DNA replication licensing factor MCM6</fullName>
        <ecNumber evidence="3 14">3.6.4.12</ecNumber>
    </recommendedName>
</protein>
<evidence type="ECO:0000256" key="1">
    <source>
        <dbReference type="ARBA" id="ARBA00004123"/>
    </source>
</evidence>
<keyword evidence="10" id="KW-0539">Nucleus</keyword>
<dbReference type="PRINTS" id="PR01657">
    <property type="entry name" value="MCMFAMILY"/>
</dbReference>
<dbReference type="InterPro" id="IPR012340">
    <property type="entry name" value="NA-bd_OB-fold"/>
</dbReference>
<dbReference type="GO" id="GO:0000727">
    <property type="term" value="P:double-strand break repair via break-induced replication"/>
    <property type="evidence" value="ECO:0007669"/>
    <property type="project" value="TreeGrafter"/>
</dbReference>
<dbReference type="GO" id="GO:0042555">
    <property type="term" value="C:MCM complex"/>
    <property type="evidence" value="ECO:0007669"/>
    <property type="project" value="UniProtKB-UniRule"/>
</dbReference>
<keyword evidence="9 13" id="KW-0238">DNA-binding</keyword>
<dbReference type="PANTHER" id="PTHR11630:SF43">
    <property type="entry name" value="DNA REPLICATION LICENSING FACTOR MCM6"/>
    <property type="match status" value="1"/>
</dbReference>
<evidence type="ECO:0000256" key="6">
    <source>
        <dbReference type="ARBA" id="ARBA00022801"/>
    </source>
</evidence>
<comment type="similarity">
    <text evidence="2 13">Belongs to the MCM family.</text>
</comment>
<dbReference type="InterPro" id="IPR031327">
    <property type="entry name" value="MCM"/>
</dbReference>
<accession>A0A8H4QZH0</accession>
<dbReference type="FunFam" id="3.40.50.300:FF:000115">
    <property type="entry name" value="DNA helicase"/>
    <property type="match status" value="1"/>
</dbReference>
<comment type="function">
    <text evidence="14">Acts as component of the MCM2-7 complex (MCM complex) which is the replicative helicase essential for 'once per cell cycle' DNA replication initiation and elongation in eukaryotic cells. The active ATPase sites in the MCM2-7 ring are formed through the interaction surfaces of two neighboring subunits such that a critical structure of a conserved arginine finger motif is provided in trans relative to the ATP-binding site of the Walker A box of the adjacent subunit. The six ATPase active sites, however, are likely to contribute differentially to the complex helicase activity.</text>
</comment>
<keyword evidence="18" id="KW-1185">Reference proteome</keyword>
<dbReference type="InterPro" id="IPR033762">
    <property type="entry name" value="MCM_OB"/>
</dbReference>
<dbReference type="GO" id="GO:0005656">
    <property type="term" value="C:nuclear pre-replicative complex"/>
    <property type="evidence" value="ECO:0007669"/>
    <property type="project" value="UniProtKB-ARBA"/>
</dbReference>
<dbReference type="SUPFAM" id="SSF50249">
    <property type="entry name" value="Nucleic acid-binding proteins"/>
    <property type="match status" value="1"/>
</dbReference>
<dbReference type="Gene3D" id="1.20.58.870">
    <property type="match status" value="1"/>
</dbReference>
<dbReference type="EC" id="3.6.4.12" evidence="3 14"/>
<dbReference type="Gene3D" id="2.40.50.140">
    <property type="entry name" value="Nucleic acid-binding proteins"/>
    <property type="match status" value="1"/>
</dbReference>
<evidence type="ECO:0000256" key="12">
    <source>
        <dbReference type="ARBA" id="ARBA00073495"/>
    </source>
</evidence>
<keyword evidence="11 14" id="KW-0131">Cell cycle</keyword>
<organism evidence="17 18">
    <name type="scientific">Agrocybe pediades</name>
    <dbReference type="NCBI Taxonomy" id="84607"/>
    <lineage>
        <taxon>Eukaryota</taxon>
        <taxon>Fungi</taxon>
        <taxon>Dikarya</taxon>
        <taxon>Basidiomycota</taxon>
        <taxon>Agaricomycotina</taxon>
        <taxon>Agaricomycetes</taxon>
        <taxon>Agaricomycetidae</taxon>
        <taxon>Agaricales</taxon>
        <taxon>Agaricineae</taxon>
        <taxon>Strophariaceae</taxon>
        <taxon>Agrocybe</taxon>
    </lineage>
</organism>
<dbReference type="InterPro" id="IPR041562">
    <property type="entry name" value="MCM_lid"/>
</dbReference>
<sequence length="962" mass="106432">MDYDAPSSPAALQFSLPPSSAPDLHPSINGGSPRQPMADALAMRVDEADEDNDEGNASRRRKRPRQTNGEIPLVKDAVGESVAESFETFLKTFTEDIALAATPGSDGAGMDANEGELIYIEQIHTMREYELTTLYVDFGHLLQRDDVLADAIQKQYYRFLPYIRRALLNLVTEYEPEYLKINPTAATTDSANLQTREFNVAFYHLPLVSGIRDLRTDKIGTLMSISGTVTRTSEVRPELLFGSFICEVCNGLINDIEQQFKYTEPSLCPNPTCGNRTAWQLQIDTSKFTDWQKVRIQENPSEIPTGSMPRSLDVILRSEMVERAKAGDKCVFTGTFIVVPDVSQLGLPGGNKAQMQREASKGGAATGGVGGTGVTGLKALGVRDLQYKTAFLACMVHDADGRVGTNIRGEEETGEETGQAFIQSLTEPEFEELKSMINSDHIYSRLVESIAPTVYGHEIVKKGLLLQLMGGVHKQTAEGMNLRGDINICIVGDPSTSKSQFLKYICSFLPRAVYTSGKASSAAGLTAAVVKDEETGDFTIEAGALMLADNGICAIDEFDKMDISDQVAIHEAMEQQTISIAKAGIHATLNARTSILAAANPIGGRYDRKKTLRANLQMSAPIMSRFDLFFVVLDECNPQTDLNIARHIVNVHRFQDEAISPEFSTETLQRYIRYARTFNPKMTPEAADVLVEKYRILRQDDSTGVGRNSYRITVRQLESMIRLSEAIARANCTSEITPAFVREAYSLLRQSIIHVEHDAIDFDEEELEGERGREQQTSNEESQMSGADMTTDPSEDVPVRINAGGRAMPPAAGESSSRAGSVVPASEPAPPPLAPKRRMIISHDKYVELQTMIVLYLSEHEAKTGKGLDREELIDWYLEQKEGEMQDVEQFEYEKELIVKLLRRLVKENYLLEVRGDVQESLPSVDEESQQSSAPVDGENVRVYYMVHPSVDTESSVLESGF</sequence>
<dbReference type="InterPro" id="IPR008049">
    <property type="entry name" value="MCM6"/>
</dbReference>
<dbReference type="GO" id="GO:0006270">
    <property type="term" value="P:DNA replication initiation"/>
    <property type="evidence" value="ECO:0007669"/>
    <property type="project" value="UniProtKB-UniRule"/>
</dbReference>
<gene>
    <name evidence="17" type="ORF">D9613_005000</name>
</gene>
<evidence type="ECO:0000256" key="2">
    <source>
        <dbReference type="ARBA" id="ARBA00008010"/>
    </source>
</evidence>
<evidence type="ECO:0000259" key="16">
    <source>
        <dbReference type="PROSITE" id="PS50051"/>
    </source>
</evidence>
<keyword evidence="5 13" id="KW-0547">Nucleotide-binding</keyword>
<dbReference type="InterPro" id="IPR001208">
    <property type="entry name" value="MCM_dom"/>
</dbReference>
<keyword evidence="7 14" id="KW-0347">Helicase</keyword>
<dbReference type="EMBL" id="JAACJL010000016">
    <property type="protein sequence ID" value="KAF4619659.1"/>
    <property type="molecule type" value="Genomic_DNA"/>
</dbReference>
<dbReference type="SUPFAM" id="SSF52540">
    <property type="entry name" value="P-loop containing nucleoside triphosphate hydrolases"/>
    <property type="match status" value="1"/>
</dbReference>
<comment type="subunit">
    <text evidence="14">Component of the MCM2-7 complex.</text>
</comment>
<dbReference type="CDD" id="cd17757">
    <property type="entry name" value="MCM6"/>
    <property type="match status" value="1"/>
</dbReference>
<dbReference type="GO" id="GO:0006279">
    <property type="term" value="P:premeiotic DNA replication"/>
    <property type="evidence" value="ECO:0007669"/>
    <property type="project" value="UniProtKB-ARBA"/>
</dbReference>
<dbReference type="PROSITE" id="PS50051">
    <property type="entry name" value="MCM_2"/>
    <property type="match status" value="1"/>
</dbReference>
<dbReference type="GO" id="GO:1990518">
    <property type="term" value="F:single-stranded 3'-5' DNA helicase activity"/>
    <property type="evidence" value="ECO:0007669"/>
    <property type="project" value="TreeGrafter"/>
</dbReference>
<dbReference type="PANTHER" id="PTHR11630">
    <property type="entry name" value="DNA REPLICATION LICENSING FACTOR MCM FAMILY MEMBER"/>
    <property type="match status" value="1"/>
</dbReference>
<dbReference type="OrthoDB" id="1744952at2759"/>
<keyword evidence="6 14" id="KW-0378">Hydrolase</keyword>
<dbReference type="GO" id="GO:0043596">
    <property type="term" value="C:nuclear replication fork"/>
    <property type="evidence" value="ECO:0007669"/>
    <property type="project" value="UniProtKB-ARBA"/>
</dbReference>
<feature type="region of interest" description="Disordered" evidence="15">
    <location>
        <begin position="1"/>
        <end position="71"/>
    </location>
</feature>
<dbReference type="Pfam" id="PF17207">
    <property type="entry name" value="MCM_OB"/>
    <property type="match status" value="1"/>
</dbReference>
<dbReference type="GO" id="GO:0031261">
    <property type="term" value="C:DNA replication preinitiation complex"/>
    <property type="evidence" value="ECO:0007669"/>
    <property type="project" value="UniProtKB-ARBA"/>
</dbReference>
<evidence type="ECO:0000256" key="15">
    <source>
        <dbReference type="SAM" id="MobiDB-lite"/>
    </source>
</evidence>
<dbReference type="InterPro" id="IPR027925">
    <property type="entry name" value="MCM_N"/>
</dbReference>
<dbReference type="Pfam" id="PF14551">
    <property type="entry name" value="MCM_N"/>
    <property type="match status" value="1"/>
</dbReference>
<dbReference type="Pfam" id="PF17855">
    <property type="entry name" value="MCM_lid"/>
    <property type="match status" value="1"/>
</dbReference>
<reference evidence="17 18" key="1">
    <citation type="submission" date="2019-12" db="EMBL/GenBank/DDBJ databases">
        <authorList>
            <person name="Floudas D."/>
            <person name="Bentzer J."/>
            <person name="Ahren D."/>
            <person name="Johansson T."/>
            <person name="Persson P."/>
            <person name="Tunlid A."/>
        </authorList>
    </citation>
    <scope>NUCLEOTIDE SEQUENCE [LARGE SCALE GENOMIC DNA]</scope>
    <source>
        <strain evidence="17 18">CBS 102.39</strain>
    </source>
</reference>
<dbReference type="GO" id="GO:0016787">
    <property type="term" value="F:hydrolase activity"/>
    <property type="evidence" value="ECO:0007669"/>
    <property type="project" value="UniProtKB-KW"/>
</dbReference>
<evidence type="ECO:0000256" key="8">
    <source>
        <dbReference type="ARBA" id="ARBA00022840"/>
    </source>
</evidence>
<dbReference type="FunFam" id="1.20.58.870:FF:000002">
    <property type="entry name" value="DNA helicase"/>
    <property type="match status" value="1"/>
</dbReference>
<dbReference type="Gene3D" id="3.40.50.300">
    <property type="entry name" value="P-loop containing nucleotide triphosphate hydrolases"/>
    <property type="match status" value="1"/>
</dbReference>
<dbReference type="GO" id="GO:0005524">
    <property type="term" value="F:ATP binding"/>
    <property type="evidence" value="ECO:0007669"/>
    <property type="project" value="UniProtKB-UniRule"/>
</dbReference>
<dbReference type="Gene3D" id="3.30.1640.10">
    <property type="entry name" value="mini-chromosome maintenance (MCM) complex, chain A, domain 1"/>
    <property type="match status" value="1"/>
</dbReference>
<feature type="domain" description="MCM C-terminal AAA(+) ATPase" evidence="16">
    <location>
        <begin position="442"/>
        <end position="648"/>
    </location>
</feature>
<dbReference type="Gene3D" id="2.20.28.10">
    <property type="match status" value="1"/>
</dbReference>
<evidence type="ECO:0000313" key="18">
    <source>
        <dbReference type="Proteomes" id="UP000521872"/>
    </source>
</evidence>
<evidence type="ECO:0000256" key="4">
    <source>
        <dbReference type="ARBA" id="ARBA00022705"/>
    </source>
</evidence>
<comment type="caution">
    <text evidence="17">The sequence shown here is derived from an EMBL/GenBank/DDBJ whole genome shotgun (WGS) entry which is preliminary data.</text>
</comment>
<evidence type="ECO:0000256" key="10">
    <source>
        <dbReference type="ARBA" id="ARBA00023242"/>
    </source>
</evidence>
<comment type="catalytic activity">
    <reaction evidence="14">
        <text>ATP + H2O = ADP + phosphate + H(+)</text>
        <dbReference type="Rhea" id="RHEA:13065"/>
        <dbReference type="ChEBI" id="CHEBI:15377"/>
        <dbReference type="ChEBI" id="CHEBI:15378"/>
        <dbReference type="ChEBI" id="CHEBI:30616"/>
        <dbReference type="ChEBI" id="CHEBI:43474"/>
        <dbReference type="ChEBI" id="CHEBI:456216"/>
        <dbReference type="EC" id="3.6.4.12"/>
    </reaction>
</comment>
<evidence type="ECO:0000256" key="3">
    <source>
        <dbReference type="ARBA" id="ARBA00012551"/>
    </source>
</evidence>
<dbReference type="PROSITE" id="PS00847">
    <property type="entry name" value="MCM_1"/>
    <property type="match status" value="1"/>
</dbReference>
<dbReference type="PRINTS" id="PR01662">
    <property type="entry name" value="MCMPROTEIN6"/>
</dbReference>
<evidence type="ECO:0000313" key="17">
    <source>
        <dbReference type="EMBL" id="KAF4619659.1"/>
    </source>
</evidence>
<dbReference type="GO" id="GO:1902969">
    <property type="term" value="P:mitotic DNA replication"/>
    <property type="evidence" value="ECO:0007669"/>
    <property type="project" value="TreeGrafter"/>
</dbReference>
<feature type="region of interest" description="Disordered" evidence="15">
    <location>
        <begin position="760"/>
        <end position="835"/>
    </location>
</feature>
<evidence type="ECO:0000256" key="7">
    <source>
        <dbReference type="ARBA" id="ARBA00022806"/>
    </source>
</evidence>
<evidence type="ECO:0000256" key="5">
    <source>
        <dbReference type="ARBA" id="ARBA00022741"/>
    </source>
</evidence>
<evidence type="ECO:0000256" key="9">
    <source>
        <dbReference type="ARBA" id="ARBA00023125"/>
    </source>
</evidence>
<evidence type="ECO:0000256" key="13">
    <source>
        <dbReference type="RuleBase" id="RU004070"/>
    </source>
</evidence>
<dbReference type="Pfam" id="PF18263">
    <property type="entry name" value="WHD_MCM6"/>
    <property type="match status" value="1"/>
</dbReference>
<dbReference type="AlphaFoldDB" id="A0A8H4QZH0"/>
<dbReference type="Pfam" id="PF00493">
    <property type="entry name" value="MCM"/>
    <property type="match status" value="1"/>
</dbReference>
<keyword evidence="8 13" id="KW-0067">ATP-binding</keyword>
<proteinExistence type="inferred from homology"/>
<dbReference type="SMART" id="SM00350">
    <property type="entry name" value="MCM"/>
    <property type="match status" value="1"/>
</dbReference>
<dbReference type="InterPro" id="IPR027417">
    <property type="entry name" value="P-loop_NTPase"/>
</dbReference>
<dbReference type="GO" id="GO:0097373">
    <property type="term" value="C:MCM core complex"/>
    <property type="evidence" value="ECO:0007669"/>
    <property type="project" value="UniProtKB-ARBA"/>
</dbReference>
<evidence type="ECO:0000256" key="11">
    <source>
        <dbReference type="ARBA" id="ARBA00023306"/>
    </source>
</evidence>
<dbReference type="Proteomes" id="UP000521872">
    <property type="component" value="Unassembled WGS sequence"/>
</dbReference>
<dbReference type="FunFam" id="2.20.28.10:FF:000003">
    <property type="entry name" value="DNA helicase"/>
    <property type="match status" value="1"/>
</dbReference>
<dbReference type="GO" id="GO:0003697">
    <property type="term" value="F:single-stranded DNA binding"/>
    <property type="evidence" value="ECO:0007669"/>
    <property type="project" value="TreeGrafter"/>
</dbReference>
<keyword evidence="4 14" id="KW-0235">DNA replication</keyword>
<dbReference type="InterPro" id="IPR018525">
    <property type="entry name" value="MCM_CS"/>
</dbReference>